<dbReference type="EMBL" id="JBHRTP010000074">
    <property type="protein sequence ID" value="MFC3110349.1"/>
    <property type="molecule type" value="Genomic_DNA"/>
</dbReference>
<accession>A0ABV7F5H3</accession>
<sequence>MKSLNDDDKDALQALTTEADTAKRELESIMLRIADARRIFARNPSNESRRKMEEQEEEGAAANERFNEIVESMATLLELTEEELEATDATGKSGDAPPRYRREQLTVDQVAPTGEDVGALLARSFDRLLRLMPKSTLSDYLASELDAPWLKGTDGLLSIVKGVSPESEYPQKHRFAQCVGECRAWLTNAPSYDMFAGASLIPQIARLAERLDVLSEIPGAMKRIRSLWQGPSRDVDSTMFELLVAAGCAAKGRSVEFLEPSGEKTPDLRCHDPYPLVIECKRKRVLTEYELIEERAMRELFDKLDARAREAGMWGTFSLHLSVESRAAPVDEIVTCLLQMRFAGDSSGRAIYSWGTATYAESARLVNIGGQTRMYSPMMLNAVFDWNSDLAEWDGLVCRVGNYEESVVDMAEEPVGLLWTNSSEQAIKKRSWGPMSTLREAVEQIPPGEFGIPYVAYQEGARSAIADMRTFNFAEWLKESSHPANIRVPFARIFRLYPRPLEHGAPDFIESSMSFIPDYGDNILPGLFPSTVIVH</sequence>
<evidence type="ECO:0000313" key="2">
    <source>
        <dbReference type="EMBL" id="MFC3110349.1"/>
    </source>
</evidence>
<feature type="region of interest" description="Disordered" evidence="1">
    <location>
        <begin position="42"/>
        <end position="61"/>
    </location>
</feature>
<organism evidence="2 3">
    <name type="scientific">Undibacterium arcticum</name>
    <dbReference type="NCBI Taxonomy" id="1762892"/>
    <lineage>
        <taxon>Bacteria</taxon>
        <taxon>Pseudomonadati</taxon>
        <taxon>Pseudomonadota</taxon>
        <taxon>Betaproteobacteria</taxon>
        <taxon>Burkholderiales</taxon>
        <taxon>Oxalobacteraceae</taxon>
        <taxon>Undibacterium</taxon>
    </lineage>
</organism>
<dbReference type="RefSeq" id="WP_390329738.1">
    <property type="nucleotide sequence ID" value="NZ_JBHRTP010000074.1"/>
</dbReference>
<protein>
    <submittedName>
        <fullName evidence="2">Uncharacterized protein</fullName>
    </submittedName>
</protein>
<keyword evidence="3" id="KW-1185">Reference proteome</keyword>
<dbReference type="Proteomes" id="UP001595530">
    <property type="component" value="Unassembled WGS sequence"/>
</dbReference>
<reference evidence="3" key="1">
    <citation type="journal article" date="2019" name="Int. J. Syst. Evol. Microbiol.">
        <title>The Global Catalogue of Microorganisms (GCM) 10K type strain sequencing project: providing services to taxonomists for standard genome sequencing and annotation.</title>
        <authorList>
            <consortium name="The Broad Institute Genomics Platform"/>
            <consortium name="The Broad Institute Genome Sequencing Center for Infectious Disease"/>
            <person name="Wu L."/>
            <person name="Ma J."/>
        </authorList>
    </citation>
    <scope>NUCLEOTIDE SEQUENCE [LARGE SCALE GENOMIC DNA]</scope>
    <source>
        <strain evidence="3">KCTC 42986</strain>
    </source>
</reference>
<comment type="caution">
    <text evidence="2">The sequence shown here is derived from an EMBL/GenBank/DDBJ whole genome shotgun (WGS) entry which is preliminary data.</text>
</comment>
<proteinExistence type="predicted"/>
<gene>
    <name evidence="2" type="ORF">ACFOFO_20680</name>
</gene>
<name>A0ABV7F5H3_9BURK</name>
<evidence type="ECO:0000313" key="3">
    <source>
        <dbReference type="Proteomes" id="UP001595530"/>
    </source>
</evidence>
<evidence type="ECO:0000256" key="1">
    <source>
        <dbReference type="SAM" id="MobiDB-lite"/>
    </source>
</evidence>